<dbReference type="KEGG" id="cre:CHLRE_14g633626v5"/>
<accession>A0A2K3CYW9</accession>
<feature type="chain" id="PRO_5014393534" description="Secreted protein" evidence="1">
    <location>
        <begin position="26"/>
        <end position="85"/>
    </location>
</feature>
<reference evidence="2 3" key="1">
    <citation type="journal article" date="2007" name="Science">
        <title>The Chlamydomonas genome reveals the evolution of key animal and plant functions.</title>
        <authorList>
            <person name="Merchant S.S."/>
            <person name="Prochnik S.E."/>
            <person name="Vallon O."/>
            <person name="Harris E.H."/>
            <person name="Karpowicz S.J."/>
            <person name="Witman G.B."/>
            <person name="Terry A."/>
            <person name="Salamov A."/>
            <person name="Fritz-Laylin L.K."/>
            <person name="Marechal-Drouard L."/>
            <person name="Marshall W.F."/>
            <person name="Qu L.H."/>
            <person name="Nelson D.R."/>
            <person name="Sanderfoot A.A."/>
            <person name="Spalding M.H."/>
            <person name="Kapitonov V.V."/>
            <person name="Ren Q."/>
            <person name="Ferris P."/>
            <person name="Lindquist E."/>
            <person name="Shapiro H."/>
            <person name="Lucas S.M."/>
            <person name="Grimwood J."/>
            <person name="Schmutz J."/>
            <person name="Cardol P."/>
            <person name="Cerutti H."/>
            <person name="Chanfreau G."/>
            <person name="Chen C.L."/>
            <person name="Cognat V."/>
            <person name="Croft M.T."/>
            <person name="Dent R."/>
            <person name="Dutcher S."/>
            <person name="Fernandez E."/>
            <person name="Fukuzawa H."/>
            <person name="Gonzalez-Ballester D."/>
            <person name="Gonzalez-Halphen D."/>
            <person name="Hallmann A."/>
            <person name="Hanikenne M."/>
            <person name="Hippler M."/>
            <person name="Inwood W."/>
            <person name="Jabbari K."/>
            <person name="Kalanon M."/>
            <person name="Kuras R."/>
            <person name="Lefebvre P.A."/>
            <person name="Lemaire S.D."/>
            <person name="Lobanov A.V."/>
            <person name="Lohr M."/>
            <person name="Manuell A."/>
            <person name="Meier I."/>
            <person name="Mets L."/>
            <person name="Mittag M."/>
            <person name="Mittelmeier T."/>
            <person name="Moroney J.V."/>
            <person name="Moseley J."/>
            <person name="Napoli C."/>
            <person name="Nedelcu A.M."/>
            <person name="Niyogi K."/>
            <person name="Novoselov S.V."/>
            <person name="Paulsen I.T."/>
            <person name="Pazour G."/>
            <person name="Purton S."/>
            <person name="Ral J.P."/>
            <person name="Riano-Pachon D.M."/>
            <person name="Riekhof W."/>
            <person name="Rymarquis L."/>
            <person name="Schroda M."/>
            <person name="Stern D."/>
            <person name="Umen J."/>
            <person name="Willows R."/>
            <person name="Wilson N."/>
            <person name="Zimmer S.L."/>
            <person name="Allmer J."/>
            <person name="Balk J."/>
            <person name="Bisova K."/>
            <person name="Chen C.J."/>
            <person name="Elias M."/>
            <person name="Gendler K."/>
            <person name="Hauser C."/>
            <person name="Lamb M.R."/>
            <person name="Ledford H."/>
            <person name="Long J.C."/>
            <person name="Minagawa J."/>
            <person name="Page M.D."/>
            <person name="Pan J."/>
            <person name="Pootakham W."/>
            <person name="Roje S."/>
            <person name="Rose A."/>
            <person name="Stahlberg E."/>
            <person name="Terauchi A.M."/>
            <person name="Yang P."/>
            <person name="Ball S."/>
            <person name="Bowler C."/>
            <person name="Dieckmann C.L."/>
            <person name="Gladyshev V.N."/>
            <person name="Green P."/>
            <person name="Jorgensen R."/>
            <person name="Mayfield S."/>
            <person name="Mueller-Roeber B."/>
            <person name="Rajamani S."/>
            <person name="Sayre R.T."/>
            <person name="Brokstein P."/>
            <person name="Dubchak I."/>
            <person name="Goodstein D."/>
            <person name="Hornick L."/>
            <person name="Huang Y.W."/>
            <person name="Jhaveri J."/>
            <person name="Luo Y."/>
            <person name="Martinez D."/>
            <person name="Ngau W.C."/>
            <person name="Otillar B."/>
            <person name="Poliakov A."/>
            <person name="Porter A."/>
            <person name="Szajkowski L."/>
            <person name="Werner G."/>
            <person name="Zhou K."/>
            <person name="Grigoriev I.V."/>
            <person name="Rokhsar D.S."/>
            <person name="Grossman A.R."/>
        </authorList>
    </citation>
    <scope>NUCLEOTIDE SEQUENCE [LARGE SCALE GENOMIC DNA]</scope>
    <source>
        <strain evidence="3">CC-503</strain>
    </source>
</reference>
<sequence>MHMHMHAAVAAAAITRFILFQLLSCQPLTSWGNWSRRQQQQRASPRVTRPYRLGGSLEEEAAAAAEDPLTAGWACDGRAGAQAGV</sequence>
<feature type="signal peptide" evidence="1">
    <location>
        <begin position="1"/>
        <end position="25"/>
    </location>
</feature>
<gene>
    <name evidence="2" type="ORF">CHLRE_14g633626v5</name>
</gene>
<dbReference type="ExpressionAtlas" id="A0A2K3CYW9">
    <property type="expression patterns" value="baseline"/>
</dbReference>
<dbReference type="Proteomes" id="UP000006906">
    <property type="component" value="Chromosome 14"/>
</dbReference>
<dbReference type="GeneID" id="66056360"/>
<keyword evidence="3" id="KW-1185">Reference proteome</keyword>
<evidence type="ECO:0000313" key="3">
    <source>
        <dbReference type="Proteomes" id="UP000006906"/>
    </source>
</evidence>
<evidence type="ECO:0000256" key="1">
    <source>
        <dbReference type="SAM" id="SignalP"/>
    </source>
</evidence>
<protein>
    <recommendedName>
        <fullName evidence="4">Secreted protein</fullName>
    </recommendedName>
</protein>
<organism evidence="2 3">
    <name type="scientific">Chlamydomonas reinhardtii</name>
    <name type="common">Chlamydomonas smithii</name>
    <dbReference type="NCBI Taxonomy" id="3055"/>
    <lineage>
        <taxon>Eukaryota</taxon>
        <taxon>Viridiplantae</taxon>
        <taxon>Chlorophyta</taxon>
        <taxon>core chlorophytes</taxon>
        <taxon>Chlorophyceae</taxon>
        <taxon>CS clade</taxon>
        <taxon>Chlamydomonadales</taxon>
        <taxon>Chlamydomonadaceae</taxon>
        <taxon>Chlamydomonas</taxon>
    </lineage>
</organism>
<dbReference type="RefSeq" id="XP_042917139.1">
    <property type="nucleotide sequence ID" value="XM_043070466.1"/>
</dbReference>
<dbReference type="EMBL" id="CM008975">
    <property type="protein sequence ID" value="PNW73486.1"/>
    <property type="molecule type" value="Genomic_DNA"/>
</dbReference>
<evidence type="ECO:0008006" key="4">
    <source>
        <dbReference type="Google" id="ProtNLM"/>
    </source>
</evidence>
<name>A0A2K3CYW9_CHLRE</name>
<dbReference type="InParanoid" id="A0A2K3CYW9"/>
<keyword evidence="1" id="KW-0732">Signal</keyword>
<dbReference type="AlphaFoldDB" id="A0A2K3CYW9"/>
<proteinExistence type="predicted"/>
<evidence type="ECO:0000313" key="2">
    <source>
        <dbReference type="EMBL" id="PNW73486.1"/>
    </source>
</evidence>
<dbReference type="Gramene" id="PNW73486">
    <property type="protein sequence ID" value="PNW73486"/>
    <property type="gene ID" value="CHLRE_14g633626v5"/>
</dbReference>